<proteinExistence type="predicted"/>
<name>A0A7X3CTJ8_9BACL</name>
<reference evidence="2 3" key="1">
    <citation type="submission" date="2019-11" db="EMBL/GenBank/DDBJ databases">
        <title>Draft genome sequences of five Paenibacillus species of dairy origin.</title>
        <authorList>
            <person name="Olajide A.M."/>
            <person name="Chen S."/>
            <person name="Lapointe G."/>
        </authorList>
    </citation>
    <scope>NUCLEOTIDE SEQUENCE [LARGE SCALE GENOMIC DNA]</scope>
    <source>
        <strain evidence="2 3">2CS3</strain>
    </source>
</reference>
<sequence>MMGKAASLAAHGIEGGGERMDFIMNFLQDRWYVIVGALVVLFIVVNLVKTVMKWILVLAVLAGLFYYGANYKDQLLEFGTTVGAQAAAEVKAQLARTFSEEIKEAKYAANPDGSFTVTTKSIKLEGKAGEGDVKVTFMNQTFTVKMDDVIKGLIDQAKKNAGL</sequence>
<keyword evidence="1" id="KW-1133">Transmembrane helix</keyword>
<accession>A0A7X3CTJ8</accession>
<dbReference type="AlphaFoldDB" id="A0A7X3CTJ8"/>
<evidence type="ECO:0000313" key="3">
    <source>
        <dbReference type="Proteomes" id="UP000450917"/>
    </source>
</evidence>
<comment type="caution">
    <text evidence="2">The sequence shown here is derived from an EMBL/GenBank/DDBJ whole genome shotgun (WGS) entry which is preliminary data.</text>
</comment>
<evidence type="ECO:0000313" key="2">
    <source>
        <dbReference type="EMBL" id="MUG71109.1"/>
    </source>
</evidence>
<keyword evidence="1" id="KW-0472">Membrane</keyword>
<feature type="transmembrane region" description="Helical" evidence="1">
    <location>
        <begin position="29"/>
        <end position="45"/>
    </location>
</feature>
<feature type="transmembrane region" description="Helical" evidence="1">
    <location>
        <begin position="51"/>
        <end position="69"/>
    </location>
</feature>
<gene>
    <name evidence="2" type="ORF">GNP93_10485</name>
</gene>
<protein>
    <submittedName>
        <fullName evidence="2">Uncharacterized protein</fullName>
    </submittedName>
</protein>
<evidence type="ECO:0000256" key="1">
    <source>
        <dbReference type="SAM" id="Phobius"/>
    </source>
</evidence>
<keyword evidence="3" id="KW-1185">Reference proteome</keyword>
<organism evidence="2 3">
    <name type="scientific">Paenibacillus validus</name>
    <dbReference type="NCBI Taxonomy" id="44253"/>
    <lineage>
        <taxon>Bacteria</taxon>
        <taxon>Bacillati</taxon>
        <taxon>Bacillota</taxon>
        <taxon>Bacilli</taxon>
        <taxon>Bacillales</taxon>
        <taxon>Paenibacillaceae</taxon>
        <taxon>Paenibacillus</taxon>
    </lineage>
</organism>
<keyword evidence="1" id="KW-0812">Transmembrane</keyword>
<dbReference type="Proteomes" id="UP000450917">
    <property type="component" value="Unassembled WGS sequence"/>
</dbReference>
<dbReference type="EMBL" id="WNZX01000007">
    <property type="protein sequence ID" value="MUG71109.1"/>
    <property type="molecule type" value="Genomic_DNA"/>
</dbReference>